<keyword evidence="5" id="KW-0704">Schiff base</keyword>
<name>A0ABW7P0S7_9GAMM</name>
<dbReference type="InterPro" id="IPR002915">
    <property type="entry name" value="DeoC/FbaB/LacD_aldolase"/>
</dbReference>
<evidence type="ECO:0000313" key="8">
    <source>
        <dbReference type="EMBL" id="MFH7565075.1"/>
    </source>
</evidence>
<dbReference type="Proteomes" id="UP001610706">
    <property type="component" value="Unassembled WGS sequence"/>
</dbReference>
<evidence type="ECO:0000256" key="2">
    <source>
        <dbReference type="ARBA" id="ARBA00009473"/>
    </source>
</evidence>
<protein>
    <recommendedName>
        <fullName evidence="3 7">Deoxyribose-phosphate aldolase</fullName>
        <ecNumber evidence="3 7">4.1.2.4</ecNumber>
    </recommendedName>
</protein>
<reference evidence="8 9" key="1">
    <citation type="submission" date="2024-08" db="EMBL/GenBank/DDBJ databases">
        <title>Oceanimonas smirnovii Genome sequencing and assembly.</title>
        <authorList>
            <person name="Tang B."/>
        </authorList>
    </citation>
    <scope>NUCLEOTIDE SEQUENCE [LARGE SCALE GENOMIC DNA]</scope>
    <source>
        <strain evidence="8 9">OS2020-119</strain>
    </source>
</reference>
<sequence>MSKADSATRILSLMDLTSLNDDDTDASIIALCHSAVTTAGSPAALCVYARFLPLAKTTLQELGVANHIRVATVTNFPAGDSDIAAAVQQTRTAIANGADEVDLVFPWRALMAGDEHIGLAMVKACKAVCGDRLLKVIIESGALATPVLIQRASELAIDGGADFIKTSTGKVAVNATPEAAEVMLNVIRDKGGHIGFKAAGGVRTLEQAEAYLALAARIMGPGWATPVRFRFGASGLLRDLLKVLQLPEQHANKTAGY</sequence>
<dbReference type="PANTHER" id="PTHR10889">
    <property type="entry name" value="DEOXYRIBOSE-PHOSPHATE ALDOLASE"/>
    <property type="match status" value="1"/>
</dbReference>
<comment type="catalytic activity">
    <reaction evidence="6">
        <text>2-deoxy-D-ribose 5-phosphate = D-glyceraldehyde 3-phosphate + acetaldehyde</text>
        <dbReference type="Rhea" id="RHEA:12821"/>
        <dbReference type="ChEBI" id="CHEBI:15343"/>
        <dbReference type="ChEBI" id="CHEBI:59776"/>
        <dbReference type="ChEBI" id="CHEBI:62877"/>
        <dbReference type="EC" id="4.1.2.4"/>
    </reaction>
</comment>
<dbReference type="NCBIfam" id="TIGR00126">
    <property type="entry name" value="deoC"/>
    <property type="match status" value="1"/>
</dbReference>
<dbReference type="Pfam" id="PF01791">
    <property type="entry name" value="DeoC"/>
    <property type="match status" value="1"/>
</dbReference>
<dbReference type="InterPro" id="IPR011343">
    <property type="entry name" value="DeoC"/>
</dbReference>
<evidence type="ECO:0000256" key="3">
    <source>
        <dbReference type="ARBA" id="ARBA00012515"/>
    </source>
</evidence>
<dbReference type="SMART" id="SM01133">
    <property type="entry name" value="DeoC"/>
    <property type="match status" value="1"/>
</dbReference>
<dbReference type="PIRSF" id="PIRSF001357">
    <property type="entry name" value="DeoC"/>
    <property type="match status" value="1"/>
</dbReference>
<evidence type="ECO:0000256" key="4">
    <source>
        <dbReference type="ARBA" id="ARBA00023239"/>
    </source>
</evidence>
<evidence type="ECO:0000256" key="1">
    <source>
        <dbReference type="ARBA" id="ARBA00004816"/>
    </source>
</evidence>
<evidence type="ECO:0000313" key="9">
    <source>
        <dbReference type="Proteomes" id="UP001610706"/>
    </source>
</evidence>
<comment type="similarity">
    <text evidence="2">Belongs to the DeoC/FbaB aldolase family. DeoC type 2 subfamily.</text>
</comment>
<dbReference type="SUPFAM" id="SSF51569">
    <property type="entry name" value="Aldolase"/>
    <property type="match status" value="1"/>
</dbReference>
<dbReference type="InterPro" id="IPR013785">
    <property type="entry name" value="Aldolase_TIM"/>
</dbReference>
<dbReference type="EMBL" id="JBGFTR010000008">
    <property type="protein sequence ID" value="MFH7565075.1"/>
    <property type="molecule type" value="Genomic_DNA"/>
</dbReference>
<keyword evidence="9" id="KW-1185">Reference proteome</keyword>
<proteinExistence type="inferred from homology"/>
<dbReference type="CDD" id="cd00959">
    <property type="entry name" value="DeoC"/>
    <property type="match status" value="1"/>
</dbReference>
<keyword evidence="4 8" id="KW-0456">Lyase</keyword>
<dbReference type="PANTHER" id="PTHR10889:SF3">
    <property type="entry name" value="DEOXYRIBOSE-PHOSPHATE ALDOLASE"/>
    <property type="match status" value="1"/>
</dbReference>
<gene>
    <name evidence="8" type="primary">deoC</name>
    <name evidence="8" type="ORF">AB9R89_07030</name>
</gene>
<comment type="caution">
    <text evidence="8">The sequence shown here is derived from an EMBL/GenBank/DDBJ whole genome shotgun (WGS) entry which is preliminary data.</text>
</comment>
<dbReference type="EC" id="4.1.2.4" evidence="3 7"/>
<dbReference type="GO" id="GO:0004139">
    <property type="term" value="F:deoxyribose-phosphate aldolase activity"/>
    <property type="evidence" value="ECO:0007669"/>
    <property type="project" value="UniProtKB-EC"/>
</dbReference>
<dbReference type="RefSeq" id="WP_395545234.1">
    <property type="nucleotide sequence ID" value="NZ_CP166302.1"/>
</dbReference>
<accession>A0ABW7P0S7</accession>
<organism evidence="8 9">
    <name type="scientific">Oceanimonas smirnovii</name>
    <dbReference type="NCBI Taxonomy" id="264574"/>
    <lineage>
        <taxon>Bacteria</taxon>
        <taxon>Pseudomonadati</taxon>
        <taxon>Pseudomonadota</taxon>
        <taxon>Gammaproteobacteria</taxon>
        <taxon>Aeromonadales</taxon>
        <taxon>Aeromonadaceae</taxon>
        <taxon>Oceanimonas</taxon>
    </lineage>
</organism>
<evidence type="ECO:0000256" key="5">
    <source>
        <dbReference type="ARBA" id="ARBA00023270"/>
    </source>
</evidence>
<comment type="pathway">
    <text evidence="1">Carbohydrate degradation; 2-deoxy-D-ribose 1-phosphate degradation; D-glyceraldehyde 3-phosphate and acetaldehyde from 2-deoxy-alpha-D-ribose 1-phosphate: step 2/2.</text>
</comment>
<evidence type="ECO:0000256" key="6">
    <source>
        <dbReference type="ARBA" id="ARBA00048791"/>
    </source>
</evidence>
<evidence type="ECO:0000256" key="7">
    <source>
        <dbReference type="NCBIfam" id="TIGR00126"/>
    </source>
</evidence>
<dbReference type="Gene3D" id="3.20.20.70">
    <property type="entry name" value="Aldolase class I"/>
    <property type="match status" value="1"/>
</dbReference>